<reference evidence="2" key="1">
    <citation type="submission" date="2023-04" db="EMBL/GenBank/DDBJ databases">
        <title>Phytophthora lilii NBRC 32176.</title>
        <authorList>
            <person name="Ichikawa N."/>
            <person name="Sato H."/>
            <person name="Tonouchi N."/>
        </authorList>
    </citation>
    <scope>NUCLEOTIDE SEQUENCE</scope>
    <source>
        <strain evidence="2">NBRC 32176</strain>
    </source>
</reference>
<evidence type="ECO:0000313" key="2">
    <source>
        <dbReference type="EMBL" id="GMF23732.1"/>
    </source>
</evidence>
<comment type="caution">
    <text evidence="2">The sequence shown here is derived from an EMBL/GenBank/DDBJ whole genome shotgun (WGS) entry which is preliminary data.</text>
</comment>
<keyword evidence="3" id="KW-1185">Reference proteome</keyword>
<feature type="compositionally biased region" description="Low complexity" evidence="1">
    <location>
        <begin position="196"/>
        <end position="206"/>
    </location>
</feature>
<dbReference type="EMBL" id="BSXW01000486">
    <property type="protein sequence ID" value="GMF23732.1"/>
    <property type="molecule type" value="Genomic_DNA"/>
</dbReference>
<protein>
    <submittedName>
        <fullName evidence="2">Unnamed protein product</fullName>
    </submittedName>
</protein>
<sequence length="345" mass="37234">MLPSSCAAAQCAQVSEAKIPAFEQSVARDETNQDMSDESRVALTIPQLLFSKSTQHEDRRRVCRGGDSLGSSSDERAPPEFTSRSLGGRADEAATRCSRRRASAGGGRNRRNGWRAPALPSSPHFSLFASRRPPEDEGDGDADRARLAGVNAVCTSSPTASRGIIDADETSRCAHRWPSSQRRRRQRGCQNIAGVAAAAERGGADASKPPTPHSIGVEKTASRVKQSSRQREENPDPPPEQEGQVAADSENNLQLQNATRKMKASLVLAAVTCVVLALAPVDAGRHLRPQDDLATPKPASPLDNFLAAIKKFQKQEDTRQLRSNEDGKEVGDKFLKAIEQLKGKN</sequence>
<dbReference type="AlphaFoldDB" id="A0A9W6U1J1"/>
<evidence type="ECO:0000313" key="3">
    <source>
        <dbReference type="Proteomes" id="UP001165083"/>
    </source>
</evidence>
<name>A0A9W6U1J1_9STRA</name>
<accession>A0A9W6U1J1</accession>
<dbReference type="OrthoDB" id="10662360at2759"/>
<proteinExistence type="predicted"/>
<feature type="compositionally biased region" description="Basic residues" evidence="1">
    <location>
        <begin position="97"/>
        <end position="113"/>
    </location>
</feature>
<gene>
    <name evidence="2" type="ORF">Plil01_000962100</name>
</gene>
<dbReference type="Proteomes" id="UP001165083">
    <property type="component" value="Unassembled WGS sequence"/>
</dbReference>
<feature type="region of interest" description="Disordered" evidence="1">
    <location>
        <begin position="25"/>
        <end position="143"/>
    </location>
</feature>
<evidence type="ECO:0000256" key="1">
    <source>
        <dbReference type="SAM" id="MobiDB-lite"/>
    </source>
</evidence>
<organism evidence="2 3">
    <name type="scientific">Phytophthora lilii</name>
    <dbReference type="NCBI Taxonomy" id="2077276"/>
    <lineage>
        <taxon>Eukaryota</taxon>
        <taxon>Sar</taxon>
        <taxon>Stramenopiles</taxon>
        <taxon>Oomycota</taxon>
        <taxon>Peronosporomycetes</taxon>
        <taxon>Peronosporales</taxon>
        <taxon>Peronosporaceae</taxon>
        <taxon>Phytophthora</taxon>
    </lineage>
</organism>
<feature type="region of interest" description="Disordered" evidence="1">
    <location>
        <begin position="196"/>
        <end position="247"/>
    </location>
</feature>